<keyword evidence="4" id="KW-1185">Reference proteome</keyword>
<evidence type="ECO:0000256" key="1">
    <source>
        <dbReference type="ARBA" id="ARBA00010617"/>
    </source>
</evidence>
<evidence type="ECO:0000256" key="2">
    <source>
        <dbReference type="SAM" id="MobiDB-lite"/>
    </source>
</evidence>
<dbReference type="EMBL" id="BAAAPE010000007">
    <property type="protein sequence ID" value="GAA2075953.1"/>
    <property type="molecule type" value="Genomic_DNA"/>
</dbReference>
<dbReference type="InterPro" id="IPR002397">
    <property type="entry name" value="Cyt_P450_B"/>
</dbReference>
<organism evidence="3 4">
    <name type="scientific">Streptomyces albiaxialis</name>
    <dbReference type="NCBI Taxonomy" id="329523"/>
    <lineage>
        <taxon>Bacteria</taxon>
        <taxon>Bacillati</taxon>
        <taxon>Actinomycetota</taxon>
        <taxon>Actinomycetes</taxon>
        <taxon>Kitasatosporales</taxon>
        <taxon>Streptomycetaceae</taxon>
        <taxon>Streptomyces</taxon>
    </lineage>
</organism>
<reference evidence="4" key="1">
    <citation type="journal article" date="2019" name="Int. J. Syst. Evol. Microbiol.">
        <title>The Global Catalogue of Microorganisms (GCM) 10K type strain sequencing project: providing services to taxonomists for standard genome sequencing and annotation.</title>
        <authorList>
            <consortium name="The Broad Institute Genomics Platform"/>
            <consortium name="The Broad Institute Genome Sequencing Center for Infectious Disease"/>
            <person name="Wu L."/>
            <person name="Ma J."/>
        </authorList>
    </citation>
    <scope>NUCLEOTIDE SEQUENCE [LARGE SCALE GENOMIC DNA]</scope>
    <source>
        <strain evidence="4">JCM 15478</strain>
    </source>
</reference>
<dbReference type="Proteomes" id="UP001500016">
    <property type="component" value="Unassembled WGS sequence"/>
</dbReference>
<sequence length="463" mass="49917">MTAPRPPRTPVRAPDHSAAAPLPVPTSPDHEVVALYGPDFAADPYSVYDRLREYGPLAPVEIAPGIGAMLVTDYRAALELLHDPETWSKDSRAWQATVPPDSPVLPMMGWRPNALVNDGEAHRRYRQVITESFSLIAPHELREHTRQVAEELISRFSSRGEADLMAEYASKVPVLVFNRLFGLPDSYSDRLVTALCGMLDATTPEEAVAANEAFSAYIGELIEAKREKRGADLASWFMDHPAGLSPDELASEIVVTMAAGHNPTTHLIGNALARMLSDDRYYSTLSSGGLTPRDALHDVLRNDSPMSNLSPHFPTRDIFFHGTWLRAGQLVLVSYAAASTQHGRTAPGESAAAGGSGGGAHLAWAAGPHACPVQNPALLIATTAIERLTAWLSDIQLTVPHDELVWRHGPFHRGLVELPAGFTPITPDQAGVTPWSSPSSSTPRDATSTARRSASASWGPRPG</sequence>
<dbReference type="Gene3D" id="1.10.630.10">
    <property type="entry name" value="Cytochrome P450"/>
    <property type="match status" value="1"/>
</dbReference>
<evidence type="ECO:0000313" key="3">
    <source>
        <dbReference type="EMBL" id="GAA2075953.1"/>
    </source>
</evidence>
<accession>A0ABP5HJ25</accession>
<name>A0ABP5HJ25_9ACTN</name>
<comment type="caution">
    <text evidence="3">The sequence shown here is derived from an EMBL/GenBank/DDBJ whole genome shotgun (WGS) entry which is preliminary data.</text>
</comment>
<comment type="similarity">
    <text evidence="1">Belongs to the cytochrome P450 family.</text>
</comment>
<dbReference type="RefSeq" id="WP_425578183.1">
    <property type="nucleotide sequence ID" value="NZ_BAAAPE010000007.1"/>
</dbReference>
<gene>
    <name evidence="3" type="ORF">GCM10009801_31030</name>
</gene>
<dbReference type="PANTHER" id="PTHR46696">
    <property type="entry name" value="P450, PUTATIVE (EUROFUNG)-RELATED"/>
    <property type="match status" value="1"/>
</dbReference>
<evidence type="ECO:0000313" key="4">
    <source>
        <dbReference type="Proteomes" id="UP001500016"/>
    </source>
</evidence>
<feature type="region of interest" description="Disordered" evidence="2">
    <location>
        <begin position="1"/>
        <end position="27"/>
    </location>
</feature>
<protein>
    <submittedName>
        <fullName evidence="3">Cytochrome P450</fullName>
    </submittedName>
</protein>
<dbReference type="PANTHER" id="PTHR46696:SF1">
    <property type="entry name" value="CYTOCHROME P450 YJIB-RELATED"/>
    <property type="match status" value="1"/>
</dbReference>
<feature type="region of interest" description="Disordered" evidence="2">
    <location>
        <begin position="427"/>
        <end position="463"/>
    </location>
</feature>
<dbReference type="SUPFAM" id="SSF48264">
    <property type="entry name" value="Cytochrome P450"/>
    <property type="match status" value="1"/>
</dbReference>
<dbReference type="PRINTS" id="PR00359">
    <property type="entry name" value="BP450"/>
</dbReference>
<feature type="compositionally biased region" description="Low complexity" evidence="2">
    <location>
        <begin position="433"/>
        <end position="457"/>
    </location>
</feature>
<dbReference type="InterPro" id="IPR036396">
    <property type="entry name" value="Cyt_P450_sf"/>
</dbReference>
<proteinExistence type="inferred from homology"/>